<dbReference type="InterPro" id="IPR016162">
    <property type="entry name" value="Ald_DH_N"/>
</dbReference>
<feature type="domain" description="Aldehyde dehydrogenase" evidence="4">
    <location>
        <begin position="3"/>
        <end position="447"/>
    </location>
</feature>
<name>A0A386ZHJ1_9NOCA</name>
<dbReference type="PANTHER" id="PTHR43353:SF5">
    <property type="entry name" value="SUCCINATE-SEMIALDEHYDE DEHYDROGENASE, MITOCHONDRIAL"/>
    <property type="match status" value="1"/>
</dbReference>
<dbReference type="Gene3D" id="3.40.309.10">
    <property type="entry name" value="Aldehyde Dehydrogenase, Chain A, domain 2"/>
    <property type="match status" value="1"/>
</dbReference>
<protein>
    <submittedName>
        <fullName evidence="5">Aldehyde dehydrogenase family protein</fullName>
    </submittedName>
</protein>
<dbReference type="InterPro" id="IPR029510">
    <property type="entry name" value="Ald_DH_CS_GLU"/>
</dbReference>
<dbReference type="KEGG" id="nyu:D7D52_27965"/>
<dbReference type="InterPro" id="IPR016161">
    <property type="entry name" value="Ald_DH/histidinol_DH"/>
</dbReference>
<reference evidence="5 6" key="1">
    <citation type="submission" date="2018-09" db="EMBL/GenBank/DDBJ databases">
        <title>Nocardia yunnanensis sp. nov., an actinomycete isolated from a soil sample.</title>
        <authorList>
            <person name="Zhang J."/>
        </authorList>
    </citation>
    <scope>NUCLEOTIDE SEQUENCE [LARGE SCALE GENOMIC DNA]</scope>
    <source>
        <strain evidence="5 6">CFHS0054</strain>
    </source>
</reference>
<dbReference type="PROSITE" id="PS00687">
    <property type="entry name" value="ALDEHYDE_DEHYDR_GLU"/>
    <property type="match status" value="1"/>
</dbReference>
<dbReference type="InterPro" id="IPR050740">
    <property type="entry name" value="Aldehyde_DH_Superfamily"/>
</dbReference>
<dbReference type="RefSeq" id="WP_120741088.1">
    <property type="nucleotide sequence ID" value="NZ_CP032568.1"/>
</dbReference>
<dbReference type="Proteomes" id="UP000267164">
    <property type="component" value="Chromosome"/>
</dbReference>
<dbReference type="InterPro" id="IPR016160">
    <property type="entry name" value="Ald_DH_CS_CYS"/>
</dbReference>
<accession>A0A386ZHJ1</accession>
<evidence type="ECO:0000313" key="6">
    <source>
        <dbReference type="Proteomes" id="UP000267164"/>
    </source>
</evidence>
<evidence type="ECO:0000256" key="3">
    <source>
        <dbReference type="RuleBase" id="RU003345"/>
    </source>
</evidence>
<dbReference type="GO" id="GO:0004777">
    <property type="term" value="F:succinate-semialdehyde dehydrogenase (NAD+) activity"/>
    <property type="evidence" value="ECO:0007669"/>
    <property type="project" value="TreeGrafter"/>
</dbReference>
<proteinExistence type="inferred from homology"/>
<dbReference type="InterPro" id="IPR016163">
    <property type="entry name" value="Ald_DH_C"/>
</dbReference>
<evidence type="ECO:0000256" key="2">
    <source>
        <dbReference type="PROSITE-ProRule" id="PRU10007"/>
    </source>
</evidence>
<evidence type="ECO:0000256" key="1">
    <source>
        <dbReference type="ARBA" id="ARBA00023002"/>
    </source>
</evidence>
<sequence length="470" mass="49855">MMIPRENPARPSELVGTIPVTPLAAVDDLVETAHRRFHRWSAVPLPDRLQRIWVAADAIDAERDELALLLARESGKPVADCRGEIGFATTYLRWLCDQAPSVFTGTEFDDARGRLRLTPAPFGVVAAITPWNAPIILSLLKLGPALAAGNTVILKPSPLAPLAVTRVADLLPETTVVHGGPDLVHALIAHPRVGKIAFTGGDAAGRAIAAAAGQALKPVLLELGGNDAAVFLDDFALTPADYDRLVLASFATSGQVCMAAKRLYVPDHRASEFVEAYLAAAQRILLVGDPTEEAVTMGPVVTRAAADRLRALITDSAAHGGEVITLAKSPGGEGYFVDPVLVLGLPDHAALVRDEQFGPAVPLLTYRTEDEVVSRVNDSDLGLGASVWSADESRAFDFATALEAGFTFINTHNRTGMSLRAPFGGTKRSGHGREYAEEGLREYIQTTVTHAPAPFRPGAAGLPARAYPTS</sequence>
<dbReference type="PANTHER" id="PTHR43353">
    <property type="entry name" value="SUCCINATE-SEMIALDEHYDE DEHYDROGENASE, MITOCHONDRIAL"/>
    <property type="match status" value="1"/>
</dbReference>
<keyword evidence="1 3" id="KW-0560">Oxidoreductase</keyword>
<dbReference type="PROSITE" id="PS00070">
    <property type="entry name" value="ALDEHYDE_DEHYDR_CYS"/>
    <property type="match status" value="1"/>
</dbReference>
<evidence type="ECO:0000313" key="5">
    <source>
        <dbReference type="EMBL" id="AYF77007.1"/>
    </source>
</evidence>
<feature type="active site" evidence="2">
    <location>
        <position position="222"/>
    </location>
</feature>
<dbReference type="AlphaFoldDB" id="A0A386ZHJ1"/>
<dbReference type="InterPro" id="IPR015590">
    <property type="entry name" value="Aldehyde_DH_dom"/>
</dbReference>
<organism evidence="5 6">
    <name type="scientific">Nocardia yunnanensis</name>
    <dbReference type="NCBI Taxonomy" id="2382165"/>
    <lineage>
        <taxon>Bacteria</taxon>
        <taxon>Bacillati</taxon>
        <taxon>Actinomycetota</taxon>
        <taxon>Actinomycetes</taxon>
        <taxon>Mycobacteriales</taxon>
        <taxon>Nocardiaceae</taxon>
        <taxon>Nocardia</taxon>
    </lineage>
</organism>
<dbReference type="EMBL" id="CP032568">
    <property type="protein sequence ID" value="AYF77007.1"/>
    <property type="molecule type" value="Genomic_DNA"/>
</dbReference>
<dbReference type="Pfam" id="PF00171">
    <property type="entry name" value="Aldedh"/>
    <property type="match status" value="1"/>
</dbReference>
<dbReference type="OrthoDB" id="6882680at2"/>
<gene>
    <name evidence="5" type="ORF">D7D52_27965</name>
</gene>
<comment type="similarity">
    <text evidence="3">Belongs to the aldehyde dehydrogenase family.</text>
</comment>
<dbReference type="Gene3D" id="3.40.605.10">
    <property type="entry name" value="Aldehyde Dehydrogenase, Chain A, domain 1"/>
    <property type="match status" value="1"/>
</dbReference>
<dbReference type="SUPFAM" id="SSF53720">
    <property type="entry name" value="ALDH-like"/>
    <property type="match status" value="1"/>
</dbReference>
<evidence type="ECO:0000259" key="4">
    <source>
        <dbReference type="Pfam" id="PF00171"/>
    </source>
</evidence>
<keyword evidence="6" id="KW-1185">Reference proteome</keyword>
<dbReference type="GO" id="GO:0009450">
    <property type="term" value="P:gamma-aminobutyric acid catabolic process"/>
    <property type="evidence" value="ECO:0007669"/>
    <property type="project" value="TreeGrafter"/>
</dbReference>